<dbReference type="AlphaFoldDB" id="A0A3N2Q895"/>
<dbReference type="InterPro" id="IPR044066">
    <property type="entry name" value="TRIAD_supradom"/>
</dbReference>
<keyword evidence="3" id="KW-0479">Metal-binding</keyword>
<accession>A0A3N2Q895</accession>
<dbReference type="PROSITE" id="PS51873">
    <property type="entry name" value="TRIAD"/>
    <property type="match status" value="1"/>
</dbReference>
<dbReference type="GeneID" id="39576080"/>
<gene>
    <name evidence="9" type="ORF">SODALDRAFT_268324</name>
</gene>
<keyword evidence="5" id="KW-0863">Zinc-finger</keyword>
<keyword evidence="7" id="KW-0862">Zinc</keyword>
<evidence type="ECO:0000313" key="9">
    <source>
        <dbReference type="EMBL" id="ROT42907.1"/>
    </source>
</evidence>
<keyword evidence="2" id="KW-0808">Transferase</keyword>
<feature type="domain" description="RING-type" evidence="8">
    <location>
        <begin position="36"/>
        <end position="256"/>
    </location>
</feature>
<dbReference type="Gene3D" id="1.20.120.1750">
    <property type="match status" value="1"/>
</dbReference>
<organism evidence="9 10">
    <name type="scientific">Sodiomyces alkalinus (strain CBS 110278 / VKM F-3762 / F11)</name>
    <name type="common">Alkaliphilic filamentous fungus</name>
    <dbReference type="NCBI Taxonomy" id="1314773"/>
    <lineage>
        <taxon>Eukaryota</taxon>
        <taxon>Fungi</taxon>
        <taxon>Dikarya</taxon>
        <taxon>Ascomycota</taxon>
        <taxon>Pezizomycotina</taxon>
        <taxon>Sordariomycetes</taxon>
        <taxon>Hypocreomycetidae</taxon>
        <taxon>Glomerellales</taxon>
        <taxon>Plectosphaerellaceae</taxon>
        <taxon>Sodiomyces</taxon>
    </lineage>
</organism>
<dbReference type="Proteomes" id="UP000272025">
    <property type="component" value="Unassembled WGS sequence"/>
</dbReference>
<evidence type="ECO:0000256" key="7">
    <source>
        <dbReference type="ARBA" id="ARBA00022833"/>
    </source>
</evidence>
<proteinExistence type="predicted"/>
<evidence type="ECO:0000256" key="1">
    <source>
        <dbReference type="ARBA" id="ARBA00004906"/>
    </source>
</evidence>
<dbReference type="InterPro" id="IPR051628">
    <property type="entry name" value="LUBAC_E3_Ligases"/>
</dbReference>
<dbReference type="GO" id="GO:0016740">
    <property type="term" value="F:transferase activity"/>
    <property type="evidence" value="ECO:0007669"/>
    <property type="project" value="UniProtKB-KW"/>
</dbReference>
<evidence type="ECO:0000256" key="6">
    <source>
        <dbReference type="ARBA" id="ARBA00022786"/>
    </source>
</evidence>
<protein>
    <recommendedName>
        <fullName evidence="8">RING-type domain-containing protein</fullName>
    </recommendedName>
</protein>
<keyword evidence="6" id="KW-0833">Ubl conjugation pathway</keyword>
<comment type="pathway">
    <text evidence="1">Protein modification; protein ubiquitination.</text>
</comment>
<dbReference type="PANTHER" id="PTHR22770:SF47">
    <property type="entry name" value="E3 UBIQUITIN-PROTEIN LIGASE RNF216"/>
    <property type="match status" value="1"/>
</dbReference>
<evidence type="ECO:0000256" key="5">
    <source>
        <dbReference type="ARBA" id="ARBA00022771"/>
    </source>
</evidence>
<dbReference type="STRING" id="1314773.A0A3N2Q895"/>
<dbReference type="RefSeq" id="XP_028470713.1">
    <property type="nucleotide sequence ID" value="XM_028607602.1"/>
</dbReference>
<evidence type="ECO:0000256" key="4">
    <source>
        <dbReference type="ARBA" id="ARBA00022737"/>
    </source>
</evidence>
<keyword evidence="4" id="KW-0677">Repeat</keyword>
<sequence length="335" mass="38013">RAARWVIRARVAKQEAANREKQQEEDNIALAQAQGSMMGCACCYDEFPINRMVHCNEKQWFCIGCARQNAETVVGMSRYELKCMSMDGCSAGFCAGQRALFIDPKLAAALERIEDEAVLRMAAITNLETCPSCPYAAEYPPVEENKEFRCQNPDCLLVSCRLCRQDTHIPKTCQEAAHDSGISARRQIEEAMSAALIRKCNKCQTPFVKIEGCNRMTCPQPGCHNVQCYVCSQSCAYNHFDDERRGGRAGNCPLFDSLEERHQAEVRRAEEEARRKVMAENPAVDPRLLQFRMSKKAVKVDRRRQNELDRRRQNELDRRRHEEALAAALHASGLC</sequence>
<dbReference type="OrthoDB" id="4848675at2759"/>
<dbReference type="GO" id="GO:0008270">
    <property type="term" value="F:zinc ion binding"/>
    <property type="evidence" value="ECO:0007669"/>
    <property type="project" value="UniProtKB-KW"/>
</dbReference>
<keyword evidence="10" id="KW-1185">Reference proteome</keyword>
<dbReference type="SUPFAM" id="SSF57850">
    <property type="entry name" value="RING/U-box"/>
    <property type="match status" value="2"/>
</dbReference>
<dbReference type="Pfam" id="PF26200">
    <property type="entry name" value="Rcat_RNF216"/>
    <property type="match status" value="1"/>
</dbReference>
<evidence type="ECO:0000313" key="10">
    <source>
        <dbReference type="Proteomes" id="UP000272025"/>
    </source>
</evidence>
<evidence type="ECO:0000256" key="3">
    <source>
        <dbReference type="ARBA" id="ARBA00022723"/>
    </source>
</evidence>
<dbReference type="CDD" id="cd20339">
    <property type="entry name" value="BRcat_RBR_RNF216"/>
    <property type="match status" value="1"/>
</dbReference>
<dbReference type="PANTHER" id="PTHR22770">
    <property type="entry name" value="UBIQUITIN CONJUGATING ENZYME 7 INTERACTING PROTEIN-RELATED"/>
    <property type="match status" value="1"/>
</dbReference>
<evidence type="ECO:0000256" key="2">
    <source>
        <dbReference type="ARBA" id="ARBA00022679"/>
    </source>
</evidence>
<dbReference type="EMBL" id="ML119051">
    <property type="protein sequence ID" value="ROT42907.1"/>
    <property type="molecule type" value="Genomic_DNA"/>
</dbReference>
<dbReference type="InterPro" id="IPR047544">
    <property type="entry name" value="RING-HC_RBR_RNF216"/>
</dbReference>
<dbReference type="InterPro" id="IPR047545">
    <property type="entry name" value="BRcat_RBR_RNF216"/>
</dbReference>
<feature type="non-terminal residue" evidence="9">
    <location>
        <position position="1"/>
    </location>
</feature>
<name>A0A3N2Q895_SODAK</name>
<reference evidence="9 10" key="1">
    <citation type="journal article" date="2018" name="Mol. Ecol.">
        <title>The obligate alkalophilic soda-lake fungus Sodiomyces alkalinus has shifted to a protein diet.</title>
        <authorList>
            <person name="Grum-Grzhimaylo A.A."/>
            <person name="Falkoski D.L."/>
            <person name="van den Heuvel J."/>
            <person name="Valero-Jimenez C.A."/>
            <person name="Min B."/>
            <person name="Choi I.G."/>
            <person name="Lipzen A."/>
            <person name="Daum C.G."/>
            <person name="Aanen D.K."/>
            <person name="Tsang A."/>
            <person name="Henrissat B."/>
            <person name="Bilanenko E.N."/>
            <person name="de Vries R.P."/>
            <person name="van Kan J.A.L."/>
            <person name="Grigoriev I.V."/>
            <person name="Debets A.J.M."/>
        </authorList>
    </citation>
    <scope>NUCLEOTIDE SEQUENCE [LARGE SCALE GENOMIC DNA]</scope>
    <source>
        <strain evidence="9 10">F11</strain>
    </source>
</reference>
<dbReference type="CDD" id="cd16630">
    <property type="entry name" value="RING-HC_RBR_RNF216"/>
    <property type="match status" value="1"/>
</dbReference>
<evidence type="ECO:0000259" key="8">
    <source>
        <dbReference type="PROSITE" id="PS51873"/>
    </source>
</evidence>